<keyword evidence="16" id="KW-0539">Nucleus</keyword>
<keyword evidence="9" id="KW-0378">Hydrolase</keyword>
<dbReference type="InterPro" id="IPR003034">
    <property type="entry name" value="SAP_dom"/>
</dbReference>
<evidence type="ECO:0000256" key="8">
    <source>
        <dbReference type="ARBA" id="ARBA00022763"/>
    </source>
</evidence>
<dbReference type="AlphaFoldDB" id="A0AAD4LCU7"/>
<dbReference type="GO" id="GO:0003684">
    <property type="term" value="F:damaged DNA binding"/>
    <property type="evidence" value="ECO:0007669"/>
    <property type="project" value="InterPro"/>
</dbReference>
<evidence type="ECO:0000256" key="2">
    <source>
        <dbReference type="ARBA" id="ARBA00004574"/>
    </source>
</evidence>
<keyword evidence="8" id="KW-0227">DNA damage</keyword>
<dbReference type="PANTHER" id="PTHR12604">
    <property type="entry name" value="KU AUTOANTIGEN DNA HELICASE"/>
    <property type="match status" value="1"/>
</dbReference>
<keyword evidence="6" id="KW-0158">Chromosome</keyword>
<dbReference type="GO" id="GO:0003690">
    <property type="term" value="F:double-stranded DNA binding"/>
    <property type="evidence" value="ECO:0007669"/>
    <property type="project" value="TreeGrafter"/>
</dbReference>
<dbReference type="Proteomes" id="UP001201163">
    <property type="component" value="Unassembled WGS sequence"/>
</dbReference>
<evidence type="ECO:0000256" key="6">
    <source>
        <dbReference type="ARBA" id="ARBA00022454"/>
    </source>
</evidence>
<dbReference type="GO" id="GO:0000781">
    <property type="term" value="C:chromosome, telomeric region"/>
    <property type="evidence" value="ECO:0007669"/>
    <property type="project" value="UniProtKB-SubCell"/>
</dbReference>
<dbReference type="Gene3D" id="3.40.50.410">
    <property type="entry name" value="von Willebrand factor, type A domain"/>
    <property type="match status" value="1"/>
</dbReference>
<dbReference type="InterPro" id="IPR005160">
    <property type="entry name" value="Ku_C"/>
</dbReference>
<dbReference type="InterPro" id="IPR006164">
    <property type="entry name" value="DNA_bd_Ku70/Ku80"/>
</dbReference>
<dbReference type="InterPro" id="IPR006165">
    <property type="entry name" value="Ku70"/>
</dbReference>
<keyword evidence="7" id="KW-0547">Nucleotide-binding</keyword>
<sequence>MAPYDDWNKLDEEEEDELQDNSYFEKNHDVILFAIDCSPSMLALRDDPNYEDAKTSHFLGALNAAVQIQKRKVIVGPYDSVGVMFYNTTRRNESGPGSEIKKGTYVYQPTSVINAPKILDLNQLINEARDNPDLLSEEYPPTDKHIPVGDLFTSCNWILRDGAPKSASKRVFLITDNDDPHPGLHNPRLITSARTTLTDLLQAGVTVEPFFITSDEKSFSQHKFWTNVLVTDTSSEDDADLLPPSLSINRIEELLDQMRFYESTKRALFSIPFELAGGLVIGIKGYGLVSEQKRGAYKYFVDLGDKMEVVDSRTTYVDEVRTHSSLCRVSHSDHVAQEQEAEVDKGGVQFGMTLGATVEDEDTEEHGFGTRSVGAGRRVFYTGDEVRSFRTLDLEPGLKLLGFKDRSELAFEDNVRHSIFIYPDEDAYAGSRRTFAALLSSMVKKGKIGIVRALTRRNASLAFCALLPQEESQGEMWAEPSGFHLIPLPFADDIRAAPIEEGFRAGKELVDAARALISKLALRNGTYPPDSYPNPGRFLPAIAERRLTRTVMSALAFHYAQLEATAFREEFDAASFEDNTLPKNNTIHKKAGPLIKEWRKLLQSDESANAVIVEAGSKRKADVSLPEVEVRSRYETGALMQLRVDQMKDFLKSKSLALSGKKADLAGRIAEWLDEHP</sequence>
<gene>
    <name evidence="19" type="ORF">EDB92DRAFT_2117420</name>
</gene>
<dbReference type="GO" id="GO:0042162">
    <property type="term" value="F:telomeric DNA binding"/>
    <property type="evidence" value="ECO:0007669"/>
    <property type="project" value="InterPro"/>
</dbReference>
<keyword evidence="10" id="KW-0347">Helicase</keyword>
<evidence type="ECO:0000256" key="14">
    <source>
        <dbReference type="ARBA" id="ARBA00023172"/>
    </source>
</evidence>
<keyword evidence="20" id="KW-1185">Reference proteome</keyword>
<dbReference type="SMART" id="SM00513">
    <property type="entry name" value="SAP"/>
    <property type="match status" value="1"/>
</dbReference>
<keyword evidence="15" id="KW-0234">DNA repair</keyword>
<dbReference type="Gene3D" id="2.40.290.10">
    <property type="match status" value="1"/>
</dbReference>
<dbReference type="SUPFAM" id="SSF53300">
    <property type="entry name" value="vWA-like"/>
    <property type="match status" value="1"/>
</dbReference>
<protein>
    <recommendedName>
        <fullName evidence="5">ATP-dependent DNA helicase II subunit 1</fullName>
        <ecNumber evidence="4">3.6.4.12</ecNumber>
    </recommendedName>
    <alternativeName>
        <fullName evidence="17">ATP-dependent DNA helicase II subunit Ku70</fullName>
    </alternativeName>
</protein>
<dbReference type="GO" id="GO:0006310">
    <property type="term" value="P:DNA recombination"/>
    <property type="evidence" value="ECO:0007669"/>
    <property type="project" value="UniProtKB-KW"/>
</dbReference>
<evidence type="ECO:0000256" key="13">
    <source>
        <dbReference type="ARBA" id="ARBA00023125"/>
    </source>
</evidence>
<keyword evidence="13" id="KW-0238">DNA-binding</keyword>
<evidence type="ECO:0000256" key="4">
    <source>
        <dbReference type="ARBA" id="ARBA00012551"/>
    </source>
</evidence>
<keyword evidence="12" id="KW-0779">Telomere</keyword>
<organism evidence="19 20">
    <name type="scientific">Lactarius akahatsu</name>
    <dbReference type="NCBI Taxonomy" id="416441"/>
    <lineage>
        <taxon>Eukaryota</taxon>
        <taxon>Fungi</taxon>
        <taxon>Dikarya</taxon>
        <taxon>Basidiomycota</taxon>
        <taxon>Agaricomycotina</taxon>
        <taxon>Agaricomycetes</taxon>
        <taxon>Russulales</taxon>
        <taxon>Russulaceae</taxon>
        <taxon>Lactarius</taxon>
    </lineage>
</organism>
<dbReference type="SUPFAM" id="SSF68906">
    <property type="entry name" value="SAP domain"/>
    <property type="match status" value="1"/>
</dbReference>
<accession>A0AAD4LCU7</accession>
<evidence type="ECO:0000259" key="18">
    <source>
        <dbReference type="PROSITE" id="PS50800"/>
    </source>
</evidence>
<dbReference type="GO" id="GO:0006303">
    <property type="term" value="P:double-strand break repair via nonhomologous end joining"/>
    <property type="evidence" value="ECO:0007669"/>
    <property type="project" value="InterPro"/>
</dbReference>
<dbReference type="Pfam" id="PF02037">
    <property type="entry name" value="SAP"/>
    <property type="match status" value="1"/>
</dbReference>
<feature type="domain" description="SAP" evidence="18">
    <location>
        <begin position="639"/>
        <end position="673"/>
    </location>
</feature>
<dbReference type="CDD" id="cd00788">
    <property type="entry name" value="KU70"/>
    <property type="match status" value="1"/>
</dbReference>
<keyword evidence="11" id="KW-0067">ATP-binding</keyword>
<dbReference type="GO" id="GO:0005524">
    <property type="term" value="F:ATP binding"/>
    <property type="evidence" value="ECO:0007669"/>
    <property type="project" value="UniProtKB-KW"/>
</dbReference>
<name>A0AAD4LCU7_9AGAM</name>
<dbReference type="Pfam" id="PF03730">
    <property type="entry name" value="Ku_C"/>
    <property type="match status" value="1"/>
</dbReference>
<dbReference type="GO" id="GO:0043564">
    <property type="term" value="C:Ku70:Ku80 complex"/>
    <property type="evidence" value="ECO:0007669"/>
    <property type="project" value="InterPro"/>
</dbReference>
<dbReference type="Gene3D" id="1.10.1600.10">
    <property type="match status" value="1"/>
</dbReference>
<dbReference type="Gene3D" id="4.10.970.10">
    <property type="entry name" value="Ku70, bridge and pillars"/>
    <property type="match status" value="1"/>
</dbReference>
<evidence type="ECO:0000256" key="9">
    <source>
        <dbReference type="ARBA" id="ARBA00022801"/>
    </source>
</evidence>
<evidence type="ECO:0000256" key="3">
    <source>
        <dbReference type="ARBA" id="ARBA00005240"/>
    </source>
</evidence>
<evidence type="ECO:0000256" key="1">
    <source>
        <dbReference type="ARBA" id="ARBA00004123"/>
    </source>
</evidence>
<evidence type="ECO:0000256" key="16">
    <source>
        <dbReference type="ARBA" id="ARBA00023242"/>
    </source>
</evidence>
<dbReference type="GO" id="GO:0000723">
    <property type="term" value="P:telomere maintenance"/>
    <property type="evidence" value="ECO:0007669"/>
    <property type="project" value="InterPro"/>
</dbReference>
<dbReference type="InterPro" id="IPR047087">
    <property type="entry name" value="KU70_core_dom"/>
</dbReference>
<dbReference type="InterPro" id="IPR005161">
    <property type="entry name" value="Ku_N"/>
</dbReference>
<comment type="caution">
    <text evidence="19">The sequence shown here is derived from an EMBL/GenBank/DDBJ whole genome shotgun (WGS) entry which is preliminary data.</text>
</comment>
<evidence type="ECO:0000256" key="12">
    <source>
        <dbReference type="ARBA" id="ARBA00022895"/>
    </source>
</evidence>
<dbReference type="Pfam" id="PF02735">
    <property type="entry name" value="Ku"/>
    <property type="match status" value="1"/>
</dbReference>
<evidence type="ECO:0000256" key="10">
    <source>
        <dbReference type="ARBA" id="ARBA00022806"/>
    </source>
</evidence>
<dbReference type="SMART" id="SM00559">
    <property type="entry name" value="Ku78"/>
    <property type="match status" value="1"/>
</dbReference>
<dbReference type="PANTHER" id="PTHR12604:SF2">
    <property type="entry name" value="X-RAY REPAIR CROSS-COMPLEMENTING PROTEIN 6"/>
    <property type="match status" value="1"/>
</dbReference>
<dbReference type="EC" id="3.6.4.12" evidence="4"/>
<comment type="similarity">
    <text evidence="3">Belongs to the ku70 family.</text>
</comment>
<keyword evidence="14" id="KW-0233">DNA recombination</keyword>
<reference evidence="19" key="1">
    <citation type="submission" date="2022-01" db="EMBL/GenBank/DDBJ databases">
        <title>Comparative genomics reveals a dynamic genome evolution in the ectomycorrhizal milk-cap (Lactarius) mushrooms.</title>
        <authorList>
            <consortium name="DOE Joint Genome Institute"/>
            <person name="Lebreton A."/>
            <person name="Tang N."/>
            <person name="Kuo A."/>
            <person name="LaButti K."/>
            <person name="Drula E."/>
            <person name="Barry K."/>
            <person name="Clum A."/>
            <person name="Lipzen A."/>
            <person name="Mousain D."/>
            <person name="Ng V."/>
            <person name="Wang R."/>
            <person name="Wang X."/>
            <person name="Dai Y."/>
            <person name="Henrissat B."/>
            <person name="Grigoriev I.V."/>
            <person name="Guerin-Laguette A."/>
            <person name="Yu F."/>
            <person name="Martin F.M."/>
        </authorList>
    </citation>
    <scope>NUCLEOTIDE SEQUENCE</scope>
    <source>
        <strain evidence="19">QP</strain>
    </source>
</reference>
<dbReference type="InterPro" id="IPR036465">
    <property type="entry name" value="vWFA_dom_sf"/>
</dbReference>
<evidence type="ECO:0000256" key="11">
    <source>
        <dbReference type="ARBA" id="ARBA00022840"/>
    </source>
</evidence>
<proteinExistence type="inferred from homology"/>
<evidence type="ECO:0000256" key="5">
    <source>
        <dbReference type="ARBA" id="ARBA00021796"/>
    </source>
</evidence>
<dbReference type="InterPro" id="IPR016194">
    <property type="entry name" value="SPOC-like_C_dom_sf"/>
</dbReference>
<dbReference type="EMBL" id="JAKELL010000087">
    <property type="protein sequence ID" value="KAH8983504.1"/>
    <property type="molecule type" value="Genomic_DNA"/>
</dbReference>
<dbReference type="Pfam" id="PF03731">
    <property type="entry name" value="Ku_N"/>
    <property type="match status" value="1"/>
</dbReference>
<dbReference type="InterPro" id="IPR036361">
    <property type="entry name" value="SAP_dom_sf"/>
</dbReference>
<dbReference type="PIRSF" id="PIRSF003033">
    <property type="entry name" value="Ku70"/>
    <property type="match status" value="1"/>
</dbReference>
<dbReference type="InterPro" id="IPR027388">
    <property type="entry name" value="Ku70_bridge/pillars_dom_sf"/>
</dbReference>
<dbReference type="SUPFAM" id="SSF100939">
    <property type="entry name" value="SPOC domain-like"/>
    <property type="match status" value="1"/>
</dbReference>
<dbReference type="GO" id="GO:0003678">
    <property type="term" value="F:DNA helicase activity"/>
    <property type="evidence" value="ECO:0007669"/>
    <property type="project" value="UniProtKB-EC"/>
</dbReference>
<evidence type="ECO:0000313" key="19">
    <source>
        <dbReference type="EMBL" id="KAH8983504.1"/>
    </source>
</evidence>
<evidence type="ECO:0000256" key="15">
    <source>
        <dbReference type="ARBA" id="ARBA00023204"/>
    </source>
</evidence>
<dbReference type="PROSITE" id="PS50800">
    <property type="entry name" value="SAP"/>
    <property type="match status" value="1"/>
</dbReference>
<evidence type="ECO:0000256" key="17">
    <source>
        <dbReference type="ARBA" id="ARBA00031811"/>
    </source>
</evidence>
<evidence type="ECO:0000313" key="20">
    <source>
        <dbReference type="Proteomes" id="UP001201163"/>
    </source>
</evidence>
<comment type="subcellular location">
    <subcellularLocation>
        <location evidence="2">Chromosome</location>
        <location evidence="2">Telomere</location>
    </subcellularLocation>
    <subcellularLocation>
        <location evidence="1">Nucleus</location>
    </subcellularLocation>
</comment>
<dbReference type="GO" id="GO:0016787">
    <property type="term" value="F:hydrolase activity"/>
    <property type="evidence" value="ECO:0007669"/>
    <property type="project" value="UniProtKB-KW"/>
</dbReference>
<evidence type="ECO:0000256" key="7">
    <source>
        <dbReference type="ARBA" id="ARBA00022741"/>
    </source>
</evidence>